<dbReference type="PANTHER" id="PTHR48051:SF1">
    <property type="entry name" value="RAS SUPPRESSOR PROTEIN 1"/>
    <property type="match status" value="1"/>
</dbReference>
<evidence type="ECO:0000259" key="6">
    <source>
        <dbReference type="PROSITE" id="PS50011"/>
    </source>
</evidence>
<dbReference type="InterPro" id="IPR036457">
    <property type="entry name" value="PPM-type-like_dom_sf"/>
</dbReference>
<dbReference type="Gene3D" id="1.10.510.10">
    <property type="entry name" value="Transferase(Phosphotransferase) domain 1"/>
    <property type="match status" value="1"/>
</dbReference>
<dbReference type="PROSITE" id="PS50003">
    <property type="entry name" value="PH_DOMAIN"/>
    <property type="match status" value="1"/>
</dbReference>
<evidence type="ECO:0000259" key="5">
    <source>
        <dbReference type="PROSITE" id="PS50003"/>
    </source>
</evidence>
<dbReference type="Pfam" id="PF00169">
    <property type="entry name" value="PH"/>
    <property type="match status" value="1"/>
</dbReference>
<dbReference type="InterPro" id="IPR000719">
    <property type="entry name" value="Prot_kinase_dom"/>
</dbReference>
<dbReference type="EMBL" id="KE346360">
    <property type="protein sequence ID" value="KJE88716.1"/>
    <property type="molecule type" value="Genomic_DNA"/>
</dbReference>
<dbReference type="InterPro" id="IPR001849">
    <property type="entry name" value="PH_domain"/>
</dbReference>
<name>A0A0D2U0G2_CAPO3</name>
<keyword evidence="1" id="KW-0433">Leucine-rich repeat</keyword>
<dbReference type="Proteomes" id="UP000008743">
    <property type="component" value="Unassembled WGS sequence"/>
</dbReference>
<dbReference type="SMART" id="SM00364">
    <property type="entry name" value="LRR_BAC"/>
    <property type="match status" value="14"/>
</dbReference>
<dbReference type="GO" id="GO:0005524">
    <property type="term" value="F:ATP binding"/>
    <property type="evidence" value="ECO:0007669"/>
    <property type="project" value="UniProtKB-UniRule"/>
</dbReference>
<dbReference type="CDD" id="cd00143">
    <property type="entry name" value="PP2Cc"/>
    <property type="match status" value="1"/>
</dbReference>
<dbReference type="InterPro" id="IPR011009">
    <property type="entry name" value="Kinase-like_dom_sf"/>
</dbReference>
<dbReference type="eggNOG" id="KOG0696">
    <property type="taxonomic scope" value="Eukaryota"/>
</dbReference>
<dbReference type="SUPFAM" id="SSF52058">
    <property type="entry name" value="L domain-like"/>
    <property type="match status" value="2"/>
</dbReference>
<dbReference type="InterPro" id="IPR011993">
    <property type="entry name" value="PH-like_dom_sf"/>
</dbReference>
<dbReference type="InterPro" id="IPR055071">
    <property type="entry name" value="RA_PHLPP-like"/>
</dbReference>
<dbReference type="GO" id="GO:0046872">
    <property type="term" value="F:metal ion binding"/>
    <property type="evidence" value="ECO:0007669"/>
    <property type="project" value="UniProtKB-KW"/>
</dbReference>
<dbReference type="GO" id="GO:0005737">
    <property type="term" value="C:cytoplasm"/>
    <property type="evidence" value="ECO:0007669"/>
    <property type="project" value="TreeGrafter"/>
</dbReference>
<dbReference type="eggNOG" id="KOG0618">
    <property type="taxonomic scope" value="Eukaryota"/>
</dbReference>
<dbReference type="PhylomeDB" id="A0A0D2U0G2"/>
<dbReference type="InterPro" id="IPR032675">
    <property type="entry name" value="LRR_dom_sf"/>
</dbReference>
<dbReference type="SMART" id="SM00332">
    <property type="entry name" value="PP2Cc"/>
    <property type="match status" value="1"/>
</dbReference>
<dbReference type="PROSITE" id="PS51450">
    <property type="entry name" value="LRR"/>
    <property type="match status" value="1"/>
</dbReference>
<dbReference type="GO" id="GO:0004672">
    <property type="term" value="F:protein kinase activity"/>
    <property type="evidence" value="ECO:0007669"/>
    <property type="project" value="InterPro"/>
</dbReference>
<organism evidence="8 9">
    <name type="scientific">Capsaspora owczarzaki (strain ATCC 30864)</name>
    <dbReference type="NCBI Taxonomy" id="595528"/>
    <lineage>
        <taxon>Eukaryota</taxon>
        <taxon>Filasterea</taxon>
        <taxon>Capsaspora</taxon>
    </lineage>
</organism>
<feature type="domain" description="PH" evidence="5">
    <location>
        <begin position="97"/>
        <end position="189"/>
    </location>
</feature>
<keyword evidence="8" id="KW-0808">Transferase</keyword>
<dbReference type="Pfam" id="PF23598">
    <property type="entry name" value="LRR_14"/>
    <property type="match status" value="1"/>
</dbReference>
<evidence type="ECO:0000256" key="3">
    <source>
        <dbReference type="ARBA" id="ARBA00022737"/>
    </source>
</evidence>
<dbReference type="SUPFAM" id="SSF56112">
    <property type="entry name" value="Protein kinase-like (PK-like)"/>
    <property type="match status" value="1"/>
</dbReference>
<evidence type="ECO:0000313" key="9">
    <source>
        <dbReference type="Proteomes" id="UP000008743"/>
    </source>
</evidence>
<keyword evidence="2" id="KW-0479">Metal-binding</keyword>
<dbReference type="SUPFAM" id="SSF50729">
    <property type="entry name" value="PH domain-like"/>
    <property type="match status" value="1"/>
</dbReference>
<dbReference type="InterPro" id="IPR017441">
    <property type="entry name" value="Protein_kinase_ATP_BS"/>
</dbReference>
<feature type="domain" description="Protein kinase" evidence="6">
    <location>
        <begin position="1022"/>
        <end position="1265"/>
    </location>
</feature>
<evidence type="ECO:0000256" key="2">
    <source>
        <dbReference type="ARBA" id="ARBA00022723"/>
    </source>
</evidence>
<keyword evidence="9" id="KW-1185">Reference proteome</keyword>
<dbReference type="InParanoid" id="A0A0D2U0G2"/>
<accession>A0A0D2U0G2</accession>
<evidence type="ECO:0000313" key="8">
    <source>
        <dbReference type="EMBL" id="KJE88716.1"/>
    </source>
</evidence>
<dbReference type="PROSITE" id="PS51746">
    <property type="entry name" value="PPM_2"/>
    <property type="match status" value="1"/>
</dbReference>
<dbReference type="InterPro" id="IPR001932">
    <property type="entry name" value="PPM-type_phosphatase-like_dom"/>
</dbReference>
<keyword evidence="4" id="KW-0547">Nucleotide-binding</keyword>
<dbReference type="SMART" id="SM00369">
    <property type="entry name" value="LRR_TYP"/>
    <property type="match status" value="9"/>
</dbReference>
<dbReference type="OrthoDB" id="1394818at2759"/>
<dbReference type="Pfam" id="PF00069">
    <property type="entry name" value="Pkinase"/>
    <property type="match status" value="1"/>
</dbReference>
<dbReference type="Gene3D" id="3.30.200.20">
    <property type="entry name" value="Phosphorylase Kinase, domain 1"/>
    <property type="match status" value="1"/>
</dbReference>
<reference evidence="9" key="1">
    <citation type="submission" date="2011-02" db="EMBL/GenBank/DDBJ databases">
        <title>The Genome Sequence of Capsaspora owczarzaki ATCC 30864.</title>
        <authorList>
            <person name="Russ C."/>
            <person name="Cuomo C."/>
            <person name="Burger G."/>
            <person name="Gray M.W."/>
            <person name="Holland P.W.H."/>
            <person name="King N."/>
            <person name="Lang F.B.F."/>
            <person name="Roger A.J."/>
            <person name="Ruiz-Trillo I."/>
            <person name="Young S.K."/>
            <person name="Zeng Q."/>
            <person name="Gargeya S."/>
            <person name="Alvarado L."/>
            <person name="Berlin A."/>
            <person name="Chapman S.B."/>
            <person name="Chen Z."/>
            <person name="Freedman E."/>
            <person name="Gellesch M."/>
            <person name="Goldberg J."/>
            <person name="Griggs A."/>
            <person name="Gujja S."/>
            <person name="Heilman E."/>
            <person name="Heiman D."/>
            <person name="Howarth C."/>
            <person name="Mehta T."/>
            <person name="Neiman D."/>
            <person name="Pearson M."/>
            <person name="Roberts A."/>
            <person name="Saif S."/>
            <person name="Shea T."/>
            <person name="Shenoy N."/>
            <person name="Sisk P."/>
            <person name="Stolte C."/>
            <person name="Sykes S."/>
            <person name="White J."/>
            <person name="Yandava C."/>
            <person name="Haas B."/>
            <person name="Nusbaum C."/>
            <person name="Birren B."/>
        </authorList>
    </citation>
    <scope>NUCLEOTIDE SEQUENCE</scope>
    <source>
        <strain evidence="9">ATCC 30864</strain>
    </source>
</reference>
<dbReference type="STRING" id="595528.A0A0D2U0G2"/>
<dbReference type="PROSITE" id="PS50011">
    <property type="entry name" value="PROTEIN_KINASE_DOM"/>
    <property type="match status" value="1"/>
</dbReference>
<dbReference type="PROSITE" id="PS00109">
    <property type="entry name" value="PROTEIN_KINASE_TYR"/>
    <property type="match status" value="1"/>
</dbReference>
<dbReference type="SMART" id="SM00233">
    <property type="entry name" value="PH"/>
    <property type="match status" value="1"/>
</dbReference>
<dbReference type="Pfam" id="PF23010">
    <property type="entry name" value="RA_3"/>
    <property type="match status" value="1"/>
</dbReference>
<dbReference type="InterPro" id="IPR055414">
    <property type="entry name" value="LRR_R13L4/SHOC2-like"/>
</dbReference>
<dbReference type="Gene3D" id="3.60.40.10">
    <property type="entry name" value="PPM-type phosphatase domain"/>
    <property type="match status" value="1"/>
</dbReference>
<dbReference type="Gene3D" id="3.80.10.10">
    <property type="entry name" value="Ribonuclease Inhibitor"/>
    <property type="match status" value="3"/>
</dbReference>
<protein>
    <submittedName>
        <fullName evidence="8">AGC protein kinase</fullName>
    </submittedName>
</protein>
<keyword evidence="4" id="KW-0067">ATP-binding</keyword>
<dbReference type="InterPro" id="IPR050216">
    <property type="entry name" value="LRR_domain-containing"/>
</dbReference>
<feature type="binding site" evidence="4">
    <location>
        <position position="1051"/>
    </location>
    <ligand>
        <name>ATP</name>
        <dbReference type="ChEBI" id="CHEBI:30616"/>
    </ligand>
</feature>
<dbReference type="Pfam" id="PF00481">
    <property type="entry name" value="PP2C"/>
    <property type="match status" value="1"/>
</dbReference>
<evidence type="ECO:0000259" key="7">
    <source>
        <dbReference type="PROSITE" id="PS51746"/>
    </source>
</evidence>
<proteinExistence type="predicted"/>
<dbReference type="InterPro" id="IPR003591">
    <property type="entry name" value="Leu-rich_rpt_typical-subtyp"/>
</dbReference>
<evidence type="ECO:0000256" key="4">
    <source>
        <dbReference type="PROSITE-ProRule" id="PRU10141"/>
    </source>
</evidence>
<dbReference type="InterPro" id="IPR008266">
    <property type="entry name" value="Tyr_kinase_AS"/>
</dbReference>
<evidence type="ECO:0000256" key="1">
    <source>
        <dbReference type="ARBA" id="ARBA00022614"/>
    </source>
</evidence>
<dbReference type="SUPFAM" id="SSF81606">
    <property type="entry name" value="PP2C-like"/>
    <property type="match status" value="1"/>
</dbReference>
<keyword evidence="8" id="KW-0418">Kinase</keyword>
<sequence>MASYPTNDLSKFDVVPVTINTTVQEVASKLGGQLFVRTPNGVERRMRQDESPLRLLCDNLFLLGYQAAEIPEESAKDHSYVLRFVAGLSRLATPEETISIKGLLMEGKKWDNRFCIIKGNKLIEYESPSATKPLLTLSLTGALVSEVEEKKKPFVFGVRELGAKNPVLFACESAVDRKNWLSRIAPIASKDPNAVNLAQRSLEALPADVLTSKAATTTALELAKNLISPLQDYSAFKTMTRIQLIDNNLQEFPTGLFSVPSLSEIDLSRNQIRAIPPGISKLSNLRILAVHNNQLSTLPNELSTLNKLTTLVLAFNDFATLPPVICQLVELHQLILTSNALEVLPDGIGNLTKLTLLDVRFNKLSSLPASMSRLVSLTRIDIRQNPLQQFPPVLANLPKLETLDIGPNNFARAPALDVALPALKTIRAPEAFLGSLNFTVLPQMLTKINLTDNGLTSLPEAIGDLPNLESLIVKNNQLRSLPAKIFAIPTLKWLYAAYNQIEVLPEKFAKCLIQIFEVQHNRLQKLPDKLLKFCYMTRVLNVSNNMLTELPALSDTDELNAVEELYVGQNRLNDAQVDKITGMLKLRILDVSYNGLTAVSGNISRLTELGTLNVAGNKLTELPRSINRLKKLKYVLANSNKLRDLPPLPESLVHLDLGCNRLAAIPASVRALPVLELLDVSGNTKLVVEGQFATTALQRITAEAVANVRGLSDAHAKKTEAGGYLLGDVWSYGSADIMGRRLRMEDSLVKMRRVRGNEFEAIFGVFDGHSGPDVADILAKSFPVAIENELGRLGNADPLAALRSAFLCANRDIGEAGYRCGSTGAVVYLQRLDSGVVRLFAANIGDTEALICRGGNTYELLTTKHSIENQVERNRILSQGGFFSDDDRVNGILAATRAFGDSYLNPYVSPEPFLKAINIQPADEFVILACDGLWDVVSYELAVEIARSVPDPVSAAKKLRDLAYLYGSEDNISVVVIKFGIHVHEDSAEEAAEAAEMQQRAANDAKLAAESRSAADTFFADLSFVKWIGEGSFGKVALAQRKSNKEYVAVKTVPKNDTNAPEIAIERSFERLRHPNICRIVASTETTSHAFFILEYLGGGSFKVPTRPEDKFPEKLGRFYACQIAAALRYLHKQGIIYRDLALHNLMFDTAGNVKVIDFGLCVPAGGRGAAFAGTPGFMAPEMVANRPFDKTVDWWGLGVVMYMMLVGRPPFFADDIGIVNEEPYLPHSLGKTAKAAIKALLEKDATKRLGASVDEADIIKHPFFKEIDFAKLEAGQIKPPVAPTPISVQPAPAGTFTGWA</sequence>
<dbReference type="Pfam" id="PF13855">
    <property type="entry name" value="LRR_8"/>
    <property type="match status" value="1"/>
</dbReference>
<dbReference type="PANTHER" id="PTHR48051">
    <property type="match status" value="1"/>
</dbReference>
<dbReference type="Gene3D" id="2.30.29.30">
    <property type="entry name" value="Pleckstrin-homology domain (PH domain)/Phosphotyrosine-binding domain (PTB)"/>
    <property type="match status" value="1"/>
</dbReference>
<dbReference type="PROSITE" id="PS00107">
    <property type="entry name" value="PROTEIN_KINASE_ATP"/>
    <property type="match status" value="1"/>
</dbReference>
<dbReference type="InterPro" id="IPR001611">
    <property type="entry name" value="Leu-rich_rpt"/>
</dbReference>
<feature type="domain" description="PPM-type phosphatase" evidence="7">
    <location>
        <begin position="731"/>
        <end position="979"/>
    </location>
</feature>
<gene>
    <name evidence="8" type="ORF">CAOG_000311</name>
</gene>
<keyword evidence="3" id="KW-0677">Repeat</keyword>